<keyword evidence="5" id="KW-1185">Reference proteome</keyword>
<organism evidence="4 5">
    <name type="scientific">Pseudonocardia yuanmonensis</name>
    <dbReference type="NCBI Taxonomy" id="1095914"/>
    <lineage>
        <taxon>Bacteria</taxon>
        <taxon>Bacillati</taxon>
        <taxon>Actinomycetota</taxon>
        <taxon>Actinomycetes</taxon>
        <taxon>Pseudonocardiales</taxon>
        <taxon>Pseudonocardiaceae</taxon>
        <taxon>Pseudonocardia</taxon>
    </lineage>
</organism>
<comment type="similarity">
    <text evidence="1">Belongs to the bacterial solute-binding protein 1 family.</text>
</comment>
<keyword evidence="2" id="KW-0813">Transport</keyword>
<name>A0ABP8W3S1_9PSEU</name>
<dbReference type="PANTHER" id="PTHR43649:SF34">
    <property type="entry name" value="ABC TRANSPORTER PERIPLASMIC-BINDING PROTEIN YCJN-RELATED"/>
    <property type="match status" value="1"/>
</dbReference>
<gene>
    <name evidence="4" type="primary">lpqY</name>
    <name evidence="4" type="ORF">GCM10023215_08850</name>
</gene>
<dbReference type="InterPro" id="IPR050490">
    <property type="entry name" value="Bact_solute-bd_prot1"/>
</dbReference>
<keyword evidence="3" id="KW-0732">Signal</keyword>
<protein>
    <submittedName>
        <fullName evidence="4">Trehalose ABC transporter substrate-binding protein LpqY</fullName>
    </submittedName>
</protein>
<dbReference type="EMBL" id="BAABIC010000002">
    <property type="protein sequence ID" value="GAA4678174.1"/>
    <property type="molecule type" value="Genomic_DNA"/>
</dbReference>
<sequence>MSDLENPEVPTMRRPWKRRLAAAALAAAAACGIAACGAAESGPPRLTWYINPDSGGQAEIARRCTEAAGGRYSIAVAQLPRESAAQREQLVRRLAANDSSIDIMSLDPPYIPEFSEAKLLAPVPPDLADRVTQGVVESAVTGASWRGRLVTVPFWANTQLLWYRRSMVAGTGLDLSQPVTWDQLIEATQAKGSQFAVQGKRAEALTVWLNALVSSAGGAIITDPSVDDPAGVRLGLADPPATEAGRVMKELTDAGIGGPSLSTAGEDANVASFEKGEAILMINWPFVWPRANESAAEGTLGAEVPGDYGWALYPRLRPDLPSAPPYGGINLGVGAFSRHPDLAYEATECITSAANQTYYFVENGNPAARESVYGDPAVLQAFPMAPVILQSLRQAAPRPQTAYYSEVSQSVQREYHPTSGIDPAATGAATAALIQEVLAKKELL</sequence>
<dbReference type="PANTHER" id="PTHR43649">
    <property type="entry name" value="ARABINOSE-BINDING PROTEIN-RELATED"/>
    <property type="match status" value="1"/>
</dbReference>
<evidence type="ECO:0000256" key="3">
    <source>
        <dbReference type="ARBA" id="ARBA00022729"/>
    </source>
</evidence>
<evidence type="ECO:0000313" key="5">
    <source>
        <dbReference type="Proteomes" id="UP001500325"/>
    </source>
</evidence>
<dbReference type="Gene3D" id="3.40.190.10">
    <property type="entry name" value="Periplasmic binding protein-like II"/>
    <property type="match status" value="2"/>
</dbReference>
<evidence type="ECO:0000256" key="2">
    <source>
        <dbReference type="ARBA" id="ARBA00022448"/>
    </source>
</evidence>
<dbReference type="SUPFAM" id="SSF53850">
    <property type="entry name" value="Periplasmic binding protein-like II"/>
    <property type="match status" value="1"/>
</dbReference>
<proteinExistence type="inferred from homology"/>
<reference evidence="5" key="1">
    <citation type="journal article" date="2019" name="Int. J. Syst. Evol. Microbiol.">
        <title>The Global Catalogue of Microorganisms (GCM) 10K type strain sequencing project: providing services to taxonomists for standard genome sequencing and annotation.</title>
        <authorList>
            <consortium name="The Broad Institute Genomics Platform"/>
            <consortium name="The Broad Institute Genome Sequencing Center for Infectious Disease"/>
            <person name="Wu L."/>
            <person name="Ma J."/>
        </authorList>
    </citation>
    <scope>NUCLEOTIDE SEQUENCE [LARGE SCALE GENOMIC DNA]</scope>
    <source>
        <strain evidence="5">JCM 18055</strain>
    </source>
</reference>
<dbReference type="InterPro" id="IPR006059">
    <property type="entry name" value="SBP"/>
</dbReference>
<evidence type="ECO:0000256" key="1">
    <source>
        <dbReference type="ARBA" id="ARBA00008520"/>
    </source>
</evidence>
<evidence type="ECO:0000313" key="4">
    <source>
        <dbReference type="EMBL" id="GAA4678174.1"/>
    </source>
</evidence>
<accession>A0ABP8W3S1</accession>
<dbReference type="RefSeq" id="WP_345378494.1">
    <property type="nucleotide sequence ID" value="NZ_BAABIC010000002.1"/>
</dbReference>
<comment type="caution">
    <text evidence="4">The sequence shown here is derived from an EMBL/GenBank/DDBJ whole genome shotgun (WGS) entry which is preliminary data.</text>
</comment>
<dbReference type="Pfam" id="PF01547">
    <property type="entry name" value="SBP_bac_1"/>
    <property type="match status" value="1"/>
</dbReference>
<dbReference type="Proteomes" id="UP001500325">
    <property type="component" value="Unassembled WGS sequence"/>
</dbReference>